<reference evidence="2 3" key="1">
    <citation type="journal article" date="2015" name="Plant Cell">
        <title>Oil accumulation by the oleaginous diatom Fistulifera solaris as revealed by the genome and transcriptome.</title>
        <authorList>
            <person name="Tanaka T."/>
            <person name="Maeda Y."/>
            <person name="Veluchamy A."/>
            <person name="Tanaka M."/>
            <person name="Abida H."/>
            <person name="Marechal E."/>
            <person name="Bowler C."/>
            <person name="Muto M."/>
            <person name="Sunaga Y."/>
            <person name="Tanaka M."/>
            <person name="Yoshino T."/>
            <person name="Taniguchi T."/>
            <person name="Fukuda Y."/>
            <person name="Nemoto M."/>
            <person name="Matsumoto M."/>
            <person name="Wong P.S."/>
            <person name="Aburatani S."/>
            <person name="Fujibuchi W."/>
        </authorList>
    </citation>
    <scope>NUCLEOTIDE SEQUENCE [LARGE SCALE GENOMIC DNA]</scope>
    <source>
        <strain evidence="2 3">JPCC DA0580</strain>
    </source>
</reference>
<gene>
    <name evidence="2" type="ORF">FisN_5Hh267</name>
</gene>
<proteinExistence type="predicted"/>
<dbReference type="PANTHER" id="PTHR13281">
    <property type="entry name" value="TRANSMEMBRANE PROTEIN 70, MITOCHONDRIAL"/>
    <property type="match status" value="1"/>
</dbReference>
<sequence>MSFKLVPARMIWPSASFRVTSWPCRNFATDEASTVLYESPMGGIVTRLRAVSVLSAFTGSVGLPAFCAIRGIPDVEVGILAFGMTFVAGSVVSTAAIHFVFSPYVYKIEKIPVRKCHHKKKAGVATDEINSMALPNEMKESDCLLKAVSRSLFLTSVETVFDPETDVVPYKGLHPLCNFVAKGKQLYVHPEYVHNATLRKQLQLVDPNRVEEHKKENPDDFF</sequence>
<protein>
    <submittedName>
        <fullName evidence="2">Uncharacterized protein</fullName>
    </submittedName>
</protein>
<keyword evidence="1" id="KW-1133">Transmembrane helix</keyword>
<keyword evidence="3" id="KW-1185">Reference proteome</keyword>
<dbReference type="InParanoid" id="A0A1Z5JSQ8"/>
<dbReference type="PANTHER" id="PTHR13281:SF0">
    <property type="entry name" value="TRANSMEMBRANE PROTEIN 70, MITOCHONDRIAL"/>
    <property type="match status" value="1"/>
</dbReference>
<accession>A0A1Z5JSQ8</accession>
<dbReference type="GO" id="GO:0031966">
    <property type="term" value="C:mitochondrial membrane"/>
    <property type="evidence" value="ECO:0007669"/>
    <property type="project" value="TreeGrafter"/>
</dbReference>
<keyword evidence="1" id="KW-0812">Transmembrane</keyword>
<feature type="transmembrane region" description="Helical" evidence="1">
    <location>
        <begin position="50"/>
        <end position="72"/>
    </location>
</feature>
<evidence type="ECO:0000313" key="2">
    <source>
        <dbReference type="EMBL" id="GAX16892.1"/>
    </source>
</evidence>
<dbReference type="Proteomes" id="UP000198406">
    <property type="component" value="Unassembled WGS sequence"/>
</dbReference>
<evidence type="ECO:0000256" key="1">
    <source>
        <dbReference type="SAM" id="Phobius"/>
    </source>
</evidence>
<organism evidence="2 3">
    <name type="scientific">Fistulifera solaris</name>
    <name type="common">Oleaginous diatom</name>
    <dbReference type="NCBI Taxonomy" id="1519565"/>
    <lineage>
        <taxon>Eukaryota</taxon>
        <taxon>Sar</taxon>
        <taxon>Stramenopiles</taxon>
        <taxon>Ochrophyta</taxon>
        <taxon>Bacillariophyta</taxon>
        <taxon>Bacillariophyceae</taxon>
        <taxon>Bacillariophycidae</taxon>
        <taxon>Naviculales</taxon>
        <taxon>Naviculaceae</taxon>
        <taxon>Fistulifera</taxon>
    </lineage>
</organism>
<dbReference type="AlphaFoldDB" id="A0A1Z5JSQ8"/>
<keyword evidence="1" id="KW-0472">Membrane</keyword>
<evidence type="ECO:0000313" key="3">
    <source>
        <dbReference type="Proteomes" id="UP000198406"/>
    </source>
</evidence>
<comment type="caution">
    <text evidence="2">The sequence shown here is derived from an EMBL/GenBank/DDBJ whole genome shotgun (WGS) entry which is preliminary data.</text>
</comment>
<feature type="transmembrane region" description="Helical" evidence="1">
    <location>
        <begin position="78"/>
        <end position="101"/>
    </location>
</feature>
<name>A0A1Z5JSQ8_FISSO</name>
<dbReference type="GO" id="GO:0033615">
    <property type="term" value="P:mitochondrial proton-transporting ATP synthase complex assembly"/>
    <property type="evidence" value="ECO:0007669"/>
    <property type="project" value="TreeGrafter"/>
</dbReference>
<dbReference type="EMBL" id="BDSP01000111">
    <property type="protein sequence ID" value="GAX16892.1"/>
    <property type="molecule type" value="Genomic_DNA"/>
</dbReference>
<dbReference type="OrthoDB" id="46081at2759"/>
<dbReference type="InterPro" id="IPR009724">
    <property type="entry name" value="TMEM70"/>
</dbReference>